<proteinExistence type="inferred from homology"/>
<comment type="similarity">
    <text evidence="2 9">Belongs to the RecF family.</text>
</comment>
<evidence type="ECO:0000259" key="10">
    <source>
        <dbReference type="Pfam" id="PF02463"/>
    </source>
</evidence>
<dbReference type="GO" id="GO:0005524">
    <property type="term" value="F:ATP binding"/>
    <property type="evidence" value="ECO:0007669"/>
    <property type="project" value="UniProtKB-UniRule"/>
</dbReference>
<dbReference type="GO" id="GO:0005737">
    <property type="term" value="C:cytoplasm"/>
    <property type="evidence" value="ECO:0007669"/>
    <property type="project" value="UniProtKB-SubCell"/>
</dbReference>
<keyword evidence="9" id="KW-0234">DNA repair</keyword>
<keyword evidence="4 9" id="KW-0963">Cytoplasm</keyword>
<dbReference type="GO" id="GO:0009432">
    <property type="term" value="P:SOS response"/>
    <property type="evidence" value="ECO:0007669"/>
    <property type="project" value="UniProtKB-UniRule"/>
</dbReference>
<comment type="subcellular location">
    <subcellularLocation>
        <location evidence="1 9">Cytoplasm</location>
    </subcellularLocation>
</comment>
<reference evidence="11" key="2">
    <citation type="submission" date="2022-06" db="EMBL/GenBank/DDBJ databases">
        <title>Xiashengella guii gen. nov. sp. nov., a bacterium isolated form anaerobic digestion tank.</title>
        <authorList>
            <person name="Huang H."/>
        </authorList>
    </citation>
    <scope>NUCLEOTIDE SEQUENCE</scope>
    <source>
        <strain evidence="11">Ai-910</strain>
    </source>
</reference>
<evidence type="ECO:0000313" key="12">
    <source>
        <dbReference type="Proteomes" id="UP001056426"/>
    </source>
</evidence>
<evidence type="ECO:0000256" key="5">
    <source>
        <dbReference type="ARBA" id="ARBA00022705"/>
    </source>
</evidence>
<evidence type="ECO:0000313" key="11">
    <source>
        <dbReference type="EMBL" id="URW78689.1"/>
    </source>
</evidence>
<dbReference type="InterPro" id="IPR042174">
    <property type="entry name" value="RecF_2"/>
</dbReference>
<evidence type="ECO:0000256" key="3">
    <source>
        <dbReference type="ARBA" id="ARBA00020170"/>
    </source>
</evidence>
<name>A0A9J6ZLT4_9BACT</name>
<organism evidence="11 12">
    <name type="scientific">Xiashengella succiniciproducens</name>
    <dbReference type="NCBI Taxonomy" id="2949635"/>
    <lineage>
        <taxon>Bacteria</taxon>
        <taxon>Pseudomonadati</taxon>
        <taxon>Bacteroidota</taxon>
        <taxon>Bacteroidia</taxon>
        <taxon>Marinilabiliales</taxon>
        <taxon>Marinilabiliaceae</taxon>
        <taxon>Xiashengella</taxon>
    </lineage>
</organism>
<dbReference type="InterPro" id="IPR018078">
    <property type="entry name" value="DNA-binding_RecF_CS"/>
</dbReference>
<keyword evidence="8 9" id="KW-0238">DNA-binding</keyword>
<protein>
    <recommendedName>
        <fullName evidence="3 9">DNA replication and repair protein RecF</fullName>
    </recommendedName>
</protein>
<evidence type="ECO:0000256" key="8">
    <source>
        <dbReference type="ARBA" id="ARBA00023125"/>
    </source>
</evidence>
<evidence type="ECO:0000256" key="2">
    <source>
        <dbReference type="ARBA" id="ARBA00008016"/>
    </source>
</evidence>
<dbReference type="Proteomes" id="UP001056426">
    <property type="component" value="Chromosome"/>
</dbReference>
<accession>A0A9J6ZLT4</accession>
<dbReference type="HAMAP" id="MF_00365">
    <property type="entry name" value="RecF"/>
    <property type="match status" value="1"/>
</dbReference>
<dbReference type="KEGG" id="alkq:M9189_07400"/>
<keyword evidence="6 9" id="KW-0547">Nucleotide-binding</keyword>
<dbReference type="AlphaFoldDB" id="A0A9J6ZLT4"/>
<dbReference type="Gene3D" id="1.20.1050.90">
    <property type="entry name" value="RecF/RecN/SMC, N-terminal domain"/>
    <property type="match status" value="1"/>
</dbReference>
<comment type="function">
    <text evidence="9">The RecF protein is involved in DNA metabolism; it is required for DNA replication and normal SOS inducibility. RecF binds preferentially to single-stranded, linear DNA. It also seems to bind ATP.</text>
</comment>
<feature type="domain" description="RecF/RecN/SMC N-terminal" evidence="10">
    <location>
        <begin position="2"/>
        <end position="345"/>
    </location>
</feature>
<dbReference type="PANTHER" id="PTHR32182">
    <property type="entry name" value="DNA REPLICATION AND REPAIR PROTEIN RECF"/>
    <property type="match status" value="1"/>
</dbReference>
<dbReference type="GO" id="GO:0000731">
    <property type="term" value="P:DNA synthesis involved in DNA repair"/>
    <property type="evidence" value="ECO:0007669"/>
    <property type="project" value="TreeGrafter"/>
</dbReference>
<feature type="binding site" evidence="9">
    <location>
        <begin position="30"/>
        <end position="37"/>
    </location>
    <ligand>
        <name>ATP</name>
        <dbReference type="ChEBI" id="CHEBI:30616"/>
    </ligand>
</feature>
<dbReference type="InterPro" id="IPR003395">
    <property type="entry name" value="RecF/RecN/SMC_N"/>
</dbReference>
<evidence type="ECO:0000256" key="6">
    <source>
        <dbReference type="ARBA" id="ARBA00022741"/>
    </source>
</evidence>
<keyword evidence="9" id="KW-0742">SOS response</keyword>
<reference evidence="11" key="1">
    <citation type="submission" date="2022-05" db="EMBL/GenBank/DDBJ databases">
        <authorList>
            <person name="Sun X."/>
        </authorList>
    </citation>
    <scope>NUCLEOTIDE SEQUENCE</scope>
    <source>
        <strain evidence="11">Ai-910</strain>
    </source>
</reference>
<dbReference type="InterPro" id="IPR027417">
    <property type="entry name" value="P-loop_NTPase"/>
</dbReference>
<dbReference type="SUPFAM" id="SSF52540">
    <property type="entry name" value="P-loop containing nucleoside triphosphate hydrolases"/>
    <property type="match status" value="1"/>
</dbReference>
<gene>
    <name evidence="9" type="primary">recF</name>
    <name evidence="11" type="ORF">M9189_07400</name>
</gene>
<dbReference type="GO" id="GO:0003697">
    <property type="term" value="F:single-stranded DNA binding"/>
    <property type="evidence" value="ECO:0007669"/>
    <property type="project" value="UniProtKB-UniRule"/>
</dbReference>
<dbReference type="PROSITE" id="PS00617">
    <property type="entry name" value="RECF_1"/>
    <property type="match status" value="1"/>
</dbReference>
<dbReference type="EMBL" id="CP098400">
    <property type="protein sequence ID" value="URW78689.1"/>
    <property type="molecule type" value="Genomic_DNA"/>
</dbReference>
<dbReference type="GO" id="GO:0006302">
    <property type="term" value="P:double-strand break repair"/>
    <property type="evidence" value="ECO:0007669"/>
    <property type="project" value="TreeGrafter"/>
</dbReference>
<evidence type="ECO:0000256" key="7">
    <source>
        <dbReference type="ARBA" id="ARBA00022840"/>
    </source>
</evidence>
<keyword evidence="9" id="KW-0227">DNA damage</keyword>
<dbReference type="Pfam" id="PF02463">
    <property type="entry name" value="SMC_N"/>
    <property type="match status" value="1"/>
</dbReference>
<evidence type="ECO:0000256" key="4">
    <source>
        <dbReference type="ARBA" id="ARBA00022490"/>
    </source>
</evidence>
<dbReference type="RefSeq" id="WP_250722050.1">
    <property type="nucleotide sequence ID" value="NZ_CP098400.1"/>
</dbReference>
<dbReference type="Gene3D" id="3.40.50.300">
    <property type="entry name" value="P-loop containing nucleotide triphosphate hydrolases"/>
    <property type="match status" value="1"/>
</dbReference>
<dbReference type="PANTHER" id="PTHR32182:SF0">
    <property type="entry name" value="DNA REPLICATION AND REPAIR PROTEIN RECF"/>
    <property type="match status" value="1"/>
</dbReference>
<keyword evidence="5 9" id="KW-0235">DNA replication</keyword>
<keyword evidence="12" id="KW-1185">Reference proteome</keyword>
<evidence type="ECO:0000256" key="9">
    <source>
        <dbReference type="HAMAP-Rule" id="MF_00365"/>
    </source>
</evidence>
<evidence type="ECO:0000256" key="1">
    <source>
        <dbReference type="ARBA" id="ARBA00004496"/>
    </source>
</evidence>
<dbReference type="InterPro" id="IPR001238">
    <property type="entry name" value="DNA-binding_RecF"/>
</dbReference>
<keyword evidence="7 9" id="KW-0067">ATP-binding</keyword>
<dbReference type="GO" id="GO:0006260">
    <property type="term" value="P:DNA replication"/>
    <property type="evidence" value="ECO:0007669"/>
    <property type="project" value="UniProtKB-UniRule"/>
</dbReference>
<sequence length="368" mass="42302">MYLKHINLLNYKNLRQVELEFVPGINCFVGLNGSGKTNLLDAIYYMSFCKSYFNPVDSQLICHGEDFFMIQAAYDIRGQEEEFYAGLKRSKKKQFKRNKKEYQRLSDHIGLIPLVMISPGDEGLITDGSEHRRKFIDGVISQLSRTYLQALLRYNRCLAQRNALIKHAGSNNLGLESQLEVWDEQLAILGNAIFQERSRFIGELEPVFLRYYQYISDSRESVSIQYDSHHHKGDIREQLIKNRNRDLALGYTTKGVHRDDLELMLGDNPVRRVGSQGQKKSFVMALKLAQYEFIAGHCGAAPLLLLDDMFDKLDDLRAGKLIELMGNNIFKQVFITDTQRTRLVEIVEKAGKDYCFFNVSEGSIISDL</sequence>
<dbReference type="NCBIfam" id="TIGR00611">
    <property type="entry name" value="recf"/>
    <property type="match status" value="1"/>
</dbReference>